<dbReference type="NCBIfam" id="NF001159">
    <property type="entry name" value="PRK00150.1-3"/>
    <property type="match status" value="1"/>
</dbReference>
<dbReference type="Pfam" id="PF02911">
    <property type="entry name" value="Formyl_trans_C"/>
    <property type="match status" value="1"/>
</dbReference>
<evidence type="ECO:0000256" key="1">
    <source>
        <dbReference type="ARBA" id="ARBA00010699"/>
    </source>
</evidence>
<evidence type="ECO:0000256" key="7">
    <source>
        <dbReference type="HAMAP-Rule" id="MF_00163"/>
    </source>
</evidence>
<dbReference type="InterPro" id="IPR023635">
    <property type="entry name" value="Peptide_deformylase"/>
</dbReference>
<feature type="binding site" evidence="7">
    <location>
        <position position="143"/>
    </location>
    <ligand>
        <name>Fe cation</name>
        <dbReference type="ChEBI" id="CHEBI:24875"/>
    </ligand>
</feature>
<feature type="binding site" evidence="7">
    <location>
        <position position="97"/>
    </location>
    <ligand>
        <name>Fe cation</name>
        <dbReference type="ChEBI" id="CHEBI:24875"/>
    </ligand>
</feature>
<dbReference type="GO" id="GO:0046872">
    <property type="term" value="F:metal ion binding"/>
    <property type="evidence" value="ECO:0007669"/>
    <property type="project" value="UniProtKB-KW"/>
</dbReference>
<keyword evidence="4 7" id="KW-0479">Metal-binding</keyword>
<dbReference type="SUPFAM" id="SSF50486">
    <property type="entry name" value="FMT C-terminal domain-like"/>
    <property type="match status" value="1"/>
</dbReference>
<dbReference type="InterPro" id="IPR036477">
    <property type="entry name" value="Formyl_transf_N_sf"/>
</dbReference>
<dbReference type="EC" id="3.5.1.88" evidence="7"/>
<dbReference type="Proteomes" id="UP000231382">
    <property type="component" value="Unassembled WGS sequence"/>
</dbReference>
<dbReference type="PRINTS" id="PR01576">
    <property type="entry name" value="PDEFORMYLASE"/>
</dbReference>
<comment type="caution">
    <text evidence="10">The sequence shown here is derived from an EMBL/GenBank/DDBJ whole genome shotgun (WGS) entry which is preliminary data.</text>
</comment>
<keyword evidence="7" id="KW-0408">Iron</keyword>
<evidence type="ECO:0000313" key="10">
    <source>
        <dbReference type="EMBL" id="PIS08026.1"/>
    </source>
</evidence>
<comment type="function">
    <text evidence="7">Removes the formyl group from the N-terminal Met of newly synthesized proteins. Requires at least a dipeptide for an efficient rate of reaction. N-terminal L-methionine is a prerequisite for activity but the enzyme has broad specificity at other positions.</text>
</comment>
<dbReference type="AlphaFoldDB" id="A0A2H0W7J1"/>
<evidence type="ECO:0000259" key="8">
    <source>
        <dbReference type="Pfam" id="PF00551"/>
    </source>
</evidence>
<reference evidence="11" key="1">
    <citation type="submission" date="2017-09" db="EMBL/GenBank/DDBJ databases">
        <title>Depth-based differentiation of microbial function through sediment-hosted aquifers and enrichment of novel symbionts in the deep terrestrial subsurface.</title>
        <authorList>
            <person name="Probst A.J."/>
            <person name="Ladd B."/>
            <person name="Jarett J.K."/>
            <person name="Geller-Mcgrath D.E."/>
            <person name="Sieber C.M.K."/>
            <person name="Emerson J.B."/>
            <person name="Anantharaman K."/>
            <person name="Thomas B.C."/>
            <person name="Malmstrom R."/>
            <person name="Stieglmeier M."/>
            <person name="Klingl A."/>
            <person name="Woyke T."/>
            <person name="Ryan C.M."/>
            <person name="Banfield J.F."/>
        </authorList>
    </citation>
    <scope>NUCLEOTIDE SEQUENCE [LARGE SCALE GENOMIC DNA]</scope>
</reference>
<dbReference type="Pfam" id="PF00551">
    <property type="entry name" value="Formyl_trans_N"/>
    <property type="match status" value="1"/>
</dbReference>
<dbReference type="GO" id="GO:0042586">
    <property type="term" value="F:peptide deformylase activity"/>
    <property type="evidence" value="ECO:0007669"/>
    <property type="project" value="UniProtKB-UniRule"/>
</dbReference>
<dbReference type="InterPro" id="IPR002376">
    <property type="entry name" value="Formyl_transf_N"/>
</dbReference>
<comment type="similarity">
    <text evidence="2 7">Belongs to the polypeptide deformylase family.</text>
</comment>
<dbReference type="GO" id="GO:0005829">
    <property type="term" value="C:cytosol"/>
    <property type="evidence" value="ECO:0007669"/>
    <property type="project" value="TreeGrafter"/>
</dbReference>
<accession>A0A2H0W7J1</accession>
<dbReference type="CDD" id="cd00487">
    <property type="entry name" value="Pep_deformylase"/>
    <property type="match status" value="1"/>
</dbReference>
<evidence type="ECO:0000313" key="11">
    <source>
        <dbReference type="Proteomes" id="UP000231382"/>
    </source>
</evidence>
<dbReference type="PANTHER" id="PTHR11138:SF5">
    <property type="entry name" value="METHIONYL-TRNA FORMYLTRANSFERASE, MITOCHONDRIAL"/>
    <property type="match status" value="1"/>
</dbReference>
<organism evidence="10 11">
    <name type="scientific">Candidatus Berkelbacteria bacterium CG10_big_fil_rev_8_21_14_0_10_43_13</name>
    <dbReference type="NCBI Taxonomy" id="1974514"/>
    <lineage>
        <taxon>Bacteria</taxon>
        <taxon>Candidatus Berkelbacteria</taxon>
    </lineage>
</organism>
<gene>
    <name evidence="7 10" type="primary">def</name>
    <name evidence="10" type="ORF">COT78_00380</name>
</gene>
<dbReference type="InterPro" id="IPR011034">
    <property type="entry name" value="Formyl_transferase-like_C_sf"/>
</dbReference>
<feature type="binding site" evidence="7">
    <location>
        <position position="139"/>
    </location>
    <ligand>
        <name>Fe cation</name>
        <dbReference type="ChEBI" id="CHEBI:24875"/>
    </ligand>
</feature>
<dbReference type="FunFam" id="3.90.45.10:FF:000003">
    <property type="entry name" value="Peptide deformylase"/>
    <property type="match status" value="1"/>
</dbReference>
<dbReference type="PANTHER" id="PTHR11138">
    <property type="entry name" value="METHIONYL-TRNA FORMYLTRANSFERASE"/>
    <property type="match status" value="1"/>
</dbReference>
<comment type="catalytic activity">
    <reaction evidence="7">
        <text>N-terminal N-formyl-L-methionyl-[peptide] + H2O = N-terminal L-methionyl-[peptide] + formate</text>
        <dbReference type="Rhea" id="RHEA:24420"/>
        <dbReference type="Rhea" id="RHEA-COMP:10639"/>
        <dbReference type="Rhea" id="RHEA-COMP:10640"/>
        <dbReference type="ChEBI" id="CHEBI:15377"/>
        <dbReference type="ChEBI" id="CHEBI:15740"/>
        <dbReference type="ChEBI" id="CHEBI:49298"/>
        <dbReference type="ChEBI" id="CHEBI:64731"/>
        <dbReference type="EC" id="3.5.1.88"/>
    </reaction>
</comment>
<dbReference type="EMBL" id="PEZW01000004">
    <property type="protein sequence ID" value="PIS08026.1"/>
    <property type="molecule type" value="Genomic_DNA"/>
</dbReference>
<dbReference type="Pfam" id="PF01327">
    <property type="entry name" value="Pep_deformylase"/>
    <property type="match status" value="1"/>
</dbReference>
<comment type="similarity">
    <text evidence="1">Belongs to the Fmt family.</text>
</comment>
<dbReference type="InterPro" id="IPR036821">
    <property type="entry name" value="Peptide_deformylase_sf"/>
</dbReference>
<dbReference type="GO" id="GO:0004479">
    <property type="term" value="F:methionyl-tRNA formyltransferase activity"/>
    <property type="evidence" value="ECO:0007669"/>
    <property type="project" value="InterPro"/>
</dbReference>
<feature type="domain" description="Formyl transferase C-terminal" evidence="9">
    <location>
        <begin position="359"/>
        <end position="407"/>
    </location>
</feature>
<feature type="domain" description="Formyl transferase N-terminal" evidence="8">
    <location>
        <begin position="159"/>
        <end position="331"/>
    </location>
</feature>
<name>A0A2H0W7J1_9BACT</name>
<dbReference type="SUPFAM" id="SSF56420">
    <property type="entry name" value="Peptide deformylase"/>
    <property type="match status" value="1"/>
</dbReference>
<sequence length="439" mass="48950">MRLVIRKTDDPILRQPTEEVAAFDMELQKLIDDMIETMRTDNGIGLAAPQIGVSKKIFICEFAGDKEAEIPEVPLTVMVNPKITHYSKEQRRMVEGCLSFPGLEILVKRPSKITIEGYDRYGKKIKIDADGLYSRVMQHENDHLNSTLLIDHIKEVNAVFIGTGSLGVPTLEAMATDPQYKIKLVVTSDFTATSRKVKLNLVEEIAKKYKLPILKTKNINAPDVIAKIKKANPEVVVMADFGQIIKSDLLNLPKYGVVNIHPSLLPRHRGASPIQQTILDGDKMTGVTLIVAGEKMDAGPIISQVSFKLTGSETSTILKDYAANAGASLLLNSLPYYLAGDLKPFDQKEAKATYTRLFKYEDGLVDSETDAATVERKIRAFDDWPKVHTKIKNLDVQILAAHFDPEHNLIIDRVKPAGKTEMTYADFQRGYHSELTFKA</sequence>
<dbReference type="InterPro" id="IPR041711">
    <property type="entry name" value="Met-tRNA-FMT_N"/>
</dbReference>
<dbReference type="CDD" id="cd08646">
    <property type="entry name" value="FMT_core_Met-tRNA-FMT_N"/>
    <property type="match status" value="1"/>
</dbReference>
<evidence type="ECO:0000256" key="6">
    <source>
        <dbReference type="ARBA" id="ARBA00022917"/>
    </source>
</evidence>
<evidence type="ECO:0000256" key="4">
    <source>
        <dbReference type="ARBA" id="ARBA00022723"/>
    </source>
</evidence>
<keyword evidence="5 7" id="KW-0378">Hydrolase</keyword>
<keyword evidence="6 7" id="KW-0648">Protein biosynthesis</keyword>
<dbReference type="Gene3D" id="3.90.45.10">
    <property type="entry name" value="Peptide deformylase"/>
    <property type="match status" value="1"/>
</dbReference>
<dbReference type="NCBIfam" id="TIGR00079">
    <property type="entry name" value="pept_deformyl"/>
    <property type="match status" value="1"/>
</dbReference>
<comment type="cofactor">
    <cofactor evidence="7">
        <name>Fe(2+)</name>
        <dbReference type="ChEBI" id="CHEBI:29033"/>
    </cofactor>
    <text evidence="7">Binds 1 Fe(2+) ion.</text>
</comment>
<protein>
    <recommendedName>
        <fullName evidence="7">Peptide deformylase</fullName>
        <shortName evidence="7">PDF</shortName>
        <ecNumber evidence="7">3.5.1.88</ecNumber>
    </recommendedName>
    <alternativeName>
        <fullName evidence="7">Polypeptide deformylase</fullName>
    </alternativeName>
</protein>
<dbReference type="HAMAP" id="MF_00163">
    <property type="entry name" value="Pep_deformylase"/>
    <property type="match status" value="1"/>
</dbReference>
<proteinExistence type="inferred from homology"/>
<feature type="active site" evidence="7">
    <location>
        <position position="140"/>
    </location>
</feature>
<dbReference type="Gene3D" id="3.40.50.12230">
    <property type="match status" value="1"/>
</dbReference>
<dbReference type="PROSITE" id="PS00373">
    <property type="entry name" value="GART"/>
    <property type="match status" value="1"/>
</dbReference>
<evidence type="ECO:0000256" key="2">
    <source>
        <dbReference type="ARBA" id="ARBA00010759"/>
    </source>
</evidence>
<dbReference type="InterPro" id="IPR001555">
    <property type="entry name" value="GART_AS"/>
</dbReference>
<keyword evidence="3" id="KW-0808">Transferase</keyword>
<dbReference type="InterPro" id="IPR005793">
    <property type="entry name" value="Formyl_trans_C"/>
</dbReference>
<evidence type="ECO:0000256" key="3">
    <source>
        <dbReference type="ARBA" id="ARBA00022679"/>
    </source>
</evidence>
<dbReference type="SUPFAM" id="SSF53328">
    <property type="entry name" value="Formyltransferase"/>
    <property type="match status" value="1"/>
</dbReference>
<evidence type="ECO:0000259" key="9">
    <source>
        <dbReference type="Pfam" id="PF02911"/>
    </source>
</evidence>
<evidence type="ECO:0000256" key="5">
    <source>
        <dbReference type="ARBA" id="ARBA00022801"/>
    </source>
</evidence>